<comment type="caution">
    <text evidence="2">The sequence shown here is derived from an EMBL/GenBank/DDBJ whole genome shotgun (WGS) entry which is preliminary data.</text>
</comment>
<gene>
    <name evidence="2" type="ORF">VFPBJ_11142</name>
</gene>
<protein>
    <submittedName>
        <fullName evidence="2">Uncharacterized protein</fullName>
    </submittedName>
</protein>
<evidence type="ECO:0000256" key="1">
    <source>
        <dbReference type="SAM" id="MobiDB-lite"/>
    </source>
</evidence>
<evidence type="ECO:0000313" key="3">
    <source>
        <dbReference type="Proteomes" id="UP000078240"/>
    </source>
</evidence>
<evidence type="ECO:0000313" key="2">
    <source>
        <dbReference type="EMBL" id="OAQ65610.1"/>
    </source>
</evidence>
<sequence>MACDPCRKKRAKVRDKPGLNPPPKNFHSLILFIYYIGSVHSEASLIDYE</sequence>
<name>A0A179FK71_PURLI</name>
<dbReference type="EMBL" id="LSBH01000014">
    <property type="protein sequence ID" value="OAQ65610.1"/>
    <property type="molecule type" value="Genomic_DNA"/>
</dbReference>
<dbReference type="Proteomes" id="UP000078240">
    <property type="component" value="Unassembled WGS sequence"/>
</dbReference>
<proteinExistence type="predicted"/>
<feature type="region of interest" description="Disordered" evidence="1">
    <location>
        <begin position="1"/>
        <end position="22"/>
    </location>
</feature>
<dbReference type="AlphaFoldDB" id="A0A179FK71"/>
<accession>A0A179FK71</accession>
<organism evidence="2 3">
    <name type="scientific">Purpureocillium lilacinum</name>
    <name type="common">Paecilomyces lilacinus</name>
    <dbReference type="NCBI Taxonomy" id="33203"/>
    <lineage>
        <taxon>Eukaryota</taxon>
        <taxon>Fungi</taxon>
        <taxon>Dikarya</taxon>
        <taxon>Ascomycota</taxon>
        <taxon>Pezizomycotina</taxon>
        <taxon>Sordariomycetes</taxon>
        <taxon>Hypocreomycetidae</taxon>
        <taxon>Hypocreales</taxon>
        <taxon>Ophiocordycipitaceae</taxon>
        <taxon>Purpureocillium</taxon>
    </lineage>
</organism>
<reference evidence="2 3" key="1">
    <citation type="submission" date="2016-01" db="EMBL/GenBank/DDBJ databases">
        <title>Biosynthesis of antibiotic leucinostatins and their inhibition on Phytophthora in bio-control Purpureocillium lilacinum.</title>
        <authorList>
            <person name="Wang G."/>
            <person name="Liu Z."/>
            <person name="Lin R."/>
            <person name="Li E."/>
            <person name="Mao Z."/>
            <person name="Ling J."/>
            <person name="Yin W."/>
            <person name="Xie B."/>
        </authorList>
    </citation>
    <scope>NUCLEOTIDE SEQUENCE [LARGE SCALE GENOMIC DNA]</scope>
    <source>
        <strain evidence="2">PLBJ-1</strain>
    </source>
</reference>